<proteinExistence type="predicted"/>
<accession>A0A6J7RIV7</accession>
<dbReference type="PROSITE" id="PS50249">
    <property type="entry name" value="MPN"/>
    <property type="match status" value="1"/>
</dbReference>
<evidence type="ECO:0000256" key="2">
    <source>
        <dbReference type="ARBA" id="ARBA00022723"/>
    </source>
</evidence>
<dbReference type="GO" id="GO:0008270">
    <property type="term" value="F:zinc ion binding"/>
    <property type="evidence" value="ECO:0007669"/>
    <property type="project" value="TreeGrafter"/>
</dbReference>
<sequence length="128" mass="13999">MLAHALDDMPLEACGLFAGLADSANSQAAQVLQFYPCENEAQSSKLYTVPGKAFLQADRDAEANGWQILGVMHSHTHTDAYPSPTDVAQAPDPDWHYVIVSLRDDLPSLRSYRIVDGEITEEQVTLAP</sequence>
<dbReference type="InterPro" id="IPR037518">
    <property type="entry name" value="MPN"/>
</dbReference>
<keyword evidence="3" id="KW-0378">Hydrolase</keyword>
<name>A0A6J7RIV7_9ZZZZ</name>
<dbReference type="InterPro" id="IPR051929">
    <property type="entry name" value="VirAsm_ModProt"/>
</dbReference>
<dbReference type="InterPro" id="IPR000555">
    <property type="entry name" value="JAMM/MPN+_dom"/>
</dbReference>
<evidence type="ECO:0000256" key="1">
    <source>
        <dbReference type="ARBA" id="ARBA00022670"/>
    </source>
</evidence>
<gene>
    <name evidence="7" type="ORF">UFOPK4173_00409</name>
</gene>
<dbReference type="EMBL" id="CAFBPW010000028">
    <property type="protein sequence ID" value="CAB5028712.1"/>
    <property type="molecule type" value="Genomic_DNA"/>
</dbReference>
<evidence type="ECO:0000313" key="7">
    <source>
        <dbReference type="EMBL" id="CAB5028712.1"/>
    </source>
</evidence>
<dbReference type="PANTHER" id="PTHR34858:SF1">
    <property type="entry name" value="CYSO-CYSTEINE PEPTIDASE"/>
    <property type="match status" value="1"/>
</dbReference>
<dbReference type="GO" id="GO:0008235">
    <property type="term" value="F:metalloexopeptidase activity"/>
    <property type="evidence" value="ECO:0007669"/>
    <property type="project" value="TreeGrafter"/>
</dbReference>
<keyword evidence="2" id="KW-0479">Metal-binding</keyword>
<evidence type="ECO:0000259" key="6">
    <source>
        <dbReference type="PROSITE" id="PS50249"/>
    </source>
</evidence>
<keyword evidence="4" id="KW-0862">Zinc</keyword>
<evidence type="ECO:0000256" key="4">
    <source>
        <dbReference type="ARBA" id="ARBA00022833"/>
    </source>
</evidence>
<dbReference type="InterPro" id="IPR028090">
    <property type="entry name" value="JAB_dom_prok"/>
</dbReference>
<evidence type="ECO:0000256" key="5">
    <source>
        <dbReference type="ARBA" id="ARBA00023049"/>
    </source>
</evidence>
<reference evidence="7" key="1">
    <citation type="submission" date="2020-05" db="EMBL/GenBank/DDBJ databases">
        <authorList>
            <person name="Chiriac C."/>
            <person name="Salcher M."/>
            <person name="Ghai R."/>
            <person name="Kavagutti S V."/>
        </authorList>
    </citation>
    <scope>NUCLEOTIDE SEQUENCE</scope>
</reference>
<dbReference type="Pfam" id="PF14464">
    <property type="entry name" value="Prok-JAB"/>
    <property type="match status" value="1"/>
</dbReference>
<organism evidence="7">
    <name type="scientific">freshwater metagenome</name>
    <dbReference type="NCBI Taxonomy" id="449393"/>
    <lineage>
        <taxon>unclassified sequences</taxon>
        <taxon>metagenomes</taxon>
        <taxon>ecological metagenomes</taxon>
    </lineage>
</organism>
<feature type="domain" description="MPN" evidence="6">
    <location>
        <begin position="1"/>
        <end position="118"/>
    </location>
</feature>
<dbReference type="AlphaFoldDB" id="A0A6J7RIV7"/>
<dbReference type="PANTHER" id="PTHR34858">
    <property type="entry name" value="CYSO-CYSTEINE PEPTIDASE"/>
    <property type="match status" value="1"/>
</dbReference>
<dbReference type="Gene3D" id="3.40.140.10">
    <property type="entry name" value="Cytidine Deaminase, domain 2"/>
    <property type="match status" value="1"/>
</dbReference>
<dbReference type="SMART" id="SM00232">
    <property type="entry name" value="JAB_MPN"/>
    <property type="match status" value="1"/>
</dbReference>
<dbReference type="SUPFAM" id="SSF102712">
    <property type="entry name" value="JAB1/MPN domain"/>
    <property type="match status" value="1"/>
</dbReference>
<dbReference type="CDD" id="cd08070">
    <property type="entry name" value="MPN_like"/>
    <property type="match status" value="1"/>
</dbReference>
<evidence type="ECO:0000256" key="3">
    <source>
        <dbReference type="ARBA" id="ARBA00022801"/>
    </source>
</evidence>
<dbReference type="GO" id="GO:0006508">
    <property type="term" value="P:proteolysis"/>
    <property type="evidence" value="ECO:0007669"/>
    <property type="project" value="UniProtKB-KW"/>
</dbReference>
<keyword evidence="5" id="KW-0482">Metalloprotease</keyword>
<keyword evidence="1" id="KW-0645">Protease</keyword>
<protein>
    <submittedName>
        <fullName evidence="7">Unannotated protein</fullName>
    </submittedName>
</protein>